<organism evidence="1">
    <name type="scientific">marine sediment metagenome</name>
    <dbReference type="NCBI Taxonomy" id="412755"/>
    <lineage>
        <taxon>unclassified sequences</taxon>
        <taxon>metagenomes</taxon>
        <taxon>ecological metagenomes</taxon>
    </lineage>
</organism>
<comment type="caution">
    <text evidence="1">The sequence shown here is derived from an EMBL/GenBank/DDBJ whole genome shotgun (WGS) entry which is preliminary data.</text>
</comment>
<gene>
    <name evidence="1" type="ORF">LCGC14_1490170</name>
</gene>
<sequence>MRQPWEQNSEAWKYTPEEIAQAEEVRRRTEAGAQKLGKAFEKLGAALASATVSLQRFSDVVMVEELTRATLGEES</sequence>
<evidence type="ECO:0000313" key="1">
    <source>
        <dbReference type="EMBL" id="KKM65540.1"/>
    </source>
</evidence>
<protein>
    <submittedName>
        <fullName evidence="1">Uncharacterized protein</fullName>
    </submittedName>
</protein>
<name>A0A0F9LMF8_9ZZZZ</name>
<reference evidence="1" key="1">
    <citation type="journal article" date="2015" name="Nature">
        <title>Complex archaea that bridge the gap between prokaryotes and eukaryotes.</title>
        <authorList>
            <person name="Spang A."/>
            <person name="Saw J.H."/>
            <person name="Jorgensen S.L."/>
            <person name="Zaremba-Niedzwiedzka K."/>
            <person name="Martijn J."/>
            <person name="Lind A.E."/>
            <person name="van Eijk R."/>
            <person name="Schleper C."/>
            <person name="Guy L."/>
            <person name="Ettema T.J."/>
        </authorList>
    </citation>
    <scope>NUCLEOTIDE SEQUENCE</scope>
</reference>
<dbReference type="EMBL" id="LAZR01010707">
    <property type="protein sequence ID" value="KKM65540.1"/>
    <property type="molecule type" value="Genomic_DNA"/>
</dbReference>
<dbReference type="AlphaFoldDB" id="A0A0F9LMF8"/>
<proteinExistence type="predicted"/>
<accession>A0A0F9LMF8</accession>